<evidence type="ECO:0000313" key="1">
    <source>
        <dbReference type="EMBL" id="KAA8586845.1"/>
    </source>
</evidence>
<dbReference type="EMBL" id="VOFY01000013">
    <property type="protein sequence ID" value="KAA8586845.1"/>
    <property type="molecule type" value="Genomic_DNA"/>
</dbReference>
<evidence type="ECO:0000313" key="2">
    <source>
        <dbReference type="Proteomes" id="UP000327493"/>
    </source>
</evidence>
<comment type="caution">
    <text evidence="1">The sequence shown here is derived from an EMBL/GenBank/DDBJ whole genome shotgun (WGS) entry which is preliminary data.</text>
</comment>
<accession>A0A5J5D2S0</accession>
<dbReference type="AlphaFoldDB" id="A0A5J5D2S0"/>
<dbReference type="Proteomes" id="UP000327493">
    <property type="component" value="Chromosome 13"/>
</dbReference>
<gene>
    <name evidence="1" type="ORF">FQN60_000681</name>
</gene>
<protein>
    <submittedName>
        <fullName evidence="1">Uncharacterized protein</fullName>
    </submittedName>
</protein>
<name>A0A5J5D2S0_9PERO</name>
<keyword evidence="2" id="KW-1185">Reference proteome</keyword>
<reference evidence="1 2" key="1">
    <citation type="submission" date="2019-08" db="EMBL/GenBank/DDBJ databases">
        <title>A chromosome-level genome assembly, high-density linkage maps, and genome scans reveal the genomic architecture of hybrid incompatibilities underlying speciation via character displacement in darters (Percidae: Etheostominae).</title>
        <authorList>
            <person name="Moran R.L."/>
            <person name="Catchen J.M."/>
            <person name="Fuller R.C."/>
        </authorList>
    </citation>
    <scope>NUCLEOTIDE SEQUENCE [LARGE SCALE GENOMIC DNA]</scope>
    <source>
        <strain evidence="1">EspeVRDwgs_2016</strain>
        <tissue evidence="1">Muscle</tissue>
    </source>
</reference>
<proteinExistence type="predicted"/>
<sequence length="133" mass="14876">MLFEEFKNCVPERTMVYLNKQKVTTLQEAVLLAEEFALIHRSTFVGKRDTPTNKTSCKASIIIHGIEMGYVPAPLHRVHVQSKLILGVFDVAARRSFPISGVELIRGNDIAGNKVLPSPEVVDVPDTNIWMKC</sequence>
<organism evidence="1 2">
    <name type="scientific">Etheostoma spectabile</name>
    <name type="common">orangethroat darter</name>
    <dbReference type="NCBI Taxonomy" id="54343"/>
    <lineage>
        <taxon>Eukaryota</taxon>
        <taxon>Metazoa</taxon>
        <taxon>Chordata</taxon>
        <taxon>Craniata</taxon>
        <taxon>Vertebrata</taxon>
        <taxon>Euteleostomi</taxon>
        <taxon>Actinopterygii</taxon>
        <taxon>Neopterygii</taxon>
        <taxon>Teleostei</taxon>
        <taxon>Neoteleostei</taxon>
        <taxon>Acanthomorphata</taxon>
        <taxon>Eupercaria</taxon>
        <taxon>Perciformes</taxon>
        <taxon>Percoidei</taxon>
        <taxon>Percidae</taxon>
        <taxon>Etheostomatinae</taxon>
        <taxon>Etheostoma</taxon>
    </lineage>
</organism>